<feature type="domain" description="STICHEL DnaA-N-like alpha-beta" evidence="1">
    <location>
        <begin position="1"/>
        <end position="36"/>
    </location>
</feature>
<evidence type="ECO:0000313" key="3">
    <source>
        <dbReference type="Proteomes" id="UP000811609"/>
    </source>
</evidence>
<reference evidence="2" key="1">
    <citation type="submission" date="2020-12" db="EMBL/GenBank/DDBJ databases">
        <title>WGS assembly of Carya illinoinensis cv. Pawnee.</title>
        <authorList>
            <person name="Platts A."/>
            <person name="Shu S."/>
            <person name="Wright S."/>
            <person name="Barry K."/>
            <person name="Edger P."/>
            <person name="Pires J.C."/>
            <person name="Schmutz J."/>
        </authorList>
    </citation>
    <scope>NUCLEOTIDE SEQUENCE</scope>
    <source>
        <tissue evidence="2">Leaf</tissue>
    </source>
</reference>
<keyword evidence="3" id="KW-1185">Reference proteome</keyword>
<organism evidence="2 3">
    <name type="scientific">Carya illinoinensis</name>
    <name type="common">Pecan</name>
    <dbReference type="NCBI Taxonomy" id="32201"/>
    <lineage>
        <taxon>Eukaryota</taxon>
        <taxon>Viridiplantae</taxon>
        <taxon>Streptophyta</taxon>
        <taxon>Embryophyta</taxon>
        <taxon>Tracheophyta</taxon>
        <taxon>Spermatophyta</taxon>
        <taxon>Magnoliopsida</taxon>
        <taxon>eudicotyledons</taxon>
        <taxon>Gunneridae</taxon>
        <taxon>Pentapetalae</taxon>
        <taxon>rosids</taxon>
        <taxon>fabids</taxon>
        <taxon>Fagales</taxon>
        <taxon>Juglandaceae</taxon>
        <taxon>Carya</taxon>
    </lineage>
</organism>
<name>A0A8T1PCU3_CARIL</name>
<accession>A0A8T1PCU3</accession>
<evidence type="ECO:0000259" key="1">
    <source>
        <dbReference type="Pfam" id="PF23007"/>
    </source>
</evidence>
<protein>
    <recommendedName>
        <fullName evidence="1">STICHEL DnaA-N-like alpha-beta domain-containing protein</fullName>
    </recommendedName>
</protein>
<evidence type="ECO:0000313" key="2">
    <source>
        <dbReference type="EMBL" id="KAG6639481.1"/>
    </source>
</evidence>
<dbReference type="InterPro" id="IPR054506">
    <property type="entry name" value="DnaA_N-like_STI"/>
</dbReference>
<comment type="caution">
    <text evidence="2">The sequence shown here is derived from an EMBL/GenBank/DDBJ whole genome shotgun (WGS) entry which is preliminary data.</text>
</comment>
<dbReference type="Pfam" id="PF23007">
    <property type="entry name" value="DnaA_N-like_STI"/>
    <property type="match status" value="1"/>
</dbReference>
<gene>
    <name evidence="2" type="ORF">CIPAW_10G103700</name>
</gene>
<dbReference type="Proteomes" id="UP000811609">
    <property type="component" value="Chromosome 10"/>
</dbReference>
<dbReference type="EMBL" id="CM031818">
    <property type="protein sequence ID" value="KAG6639481.1"/>
    <property type="molecule type" value="Genomic_DNA"/>
</dbReference>
<sequence length="232" mass="25340">MFSSYQTKSRAEKLGGHILEAFETVLGSPVTIEIRCESKKASASGVHVPLMLPASEVSLSQIRDINRVSTQAQLLQSDNSKMGSEIVEVAASPRGPKGNEHIHNLVASDNRGLGGSCVGEATMASAPGSRKFGEQSQSQSLVRSKVSLAHVIQQAEGCSQRRGWSKRKAVSIAEKLEQENLRLEPRSRSLLCWKATRVTRRKLSRLKIRTQKPHSLLKLVSCGKCLSTKSPR</sequence>
<proteinExistence type="predicted"/>
<dbReference type="AlphaFoldDB" id="A0A8T1PCU3"/>